<dbReference type="Gene3D" id="1.10.640.10">
    <property type="entry name" value="Haem peroxidase domain superfamily, animal type"/>
    <property type="match status" value="1"/>
</dbReference>
<feature type="transmembrane region" description="Helical" evidence="2">
    <location>
        <begin position="7"/>
        <end position="26"/>
    </location>
</feature>
<evidence type="ECO:0000313" key="3">
    <source>
        <dbReference type="EMBL" id="KAH9520568.1"/>
    </source>
</evidence>
<keyword evidence="2" id="KW-0472">Membrane</keyword>
<dbReference type="InterPro" id="IPR019791">
    <property type="entry name" value="Haem_peroxidase_animal"/>
</dbReference>
<dbReference type="PANTHER" id="PTHR11475:SF134">
    <property type="entry name" value="LD42267P"/>
    <property type="match status" value="1"/>
</dbReference>
<dbReference type="PANTHER" id="PTHR11475">
    <property type="entry name" value="OXIDASE/PEROXIDASE"/>
    <property type="match status" value="1"/>
</dbReference>
<dbReference type="Pfam" id="PF03098">
    <property type="entry name" value="An_peroxidase"/>
    <property type="match status" value="1"/>
</dbReference>
<dbReference type="InterPro" id="IPR037120">
    <property type="entry name" value="Haem_peroxidase_sf_animal"/>
</dbReference>
<dbReference type="Proteomes" id="UP000790347">
    <property type="component" value="Unassembled WGS sequence"/>
</dbReference>
<evidence type="ECO:0000313" key="4">
    <source>
        <dbReference type="Proteomes" id="UP000790347"/>
    </source>
</evidence>
<dbReference type="EMBL" id="ASGP02000002">
    <property type="protein sequence ID" value="KAH9520568.1"/>
    <property type="molecule type" value="Genomic_DNA"/>
</dbReference>
<organism evidence="3 4">
    <name type="scientific">Dermatophagoides farinae</name>
    <name type="common">American house dust mite</name>
    <dbReference type="NCBI Taxonomy" id="6954"/>
    <lineage>
        <taxon>Eukaryota</taxon>
        <taxon>Metazoa</taxon>
        <taxon>Ecdysozoa</taxon>
        <taxon>Arthropoda</taxon>
        <taxon>Chelicerata</taxon>
        <taxon>Arachnida</taxon>
        <taxon>Acari</taxon>
        <taxon>Acariformes</taxon>
        <taxon>Sarcoptiformes</taxon>
        <taxon>Astigmata</taxon>
        <taxon>Psoroptidia</taxon>
        <taxon>Analgoidea</taxon>
        <taxon>Pyroglyphidae</taxon>
        <taxon>Dermatophagoidinae</taxon>
        <taxon>Dermatophagoides</taxon>
    </lineage>
</organism>
<dbReference type="AlphaFoldDB" id="A0A922L616"/>
<dbReference type="SUPFAM" id="SSF48113">
    <property type="entry name" value="Heme-dependent peroxidases"/>
    <property type="match status" value="1"/>
</dbReference>
<reference evidence="3" key="1">
    <citation type="submission" date="2013-05" db="EMBL/GenBank/DDBJ databases">
        <authorList>
            <person name="Yim A.K.Y."/>
            <person name="Chan T.F."/>
            <person name="Ji K.M."/>
            <person name="Liu X.Y."/>
            <person name="Zhou J.W."/>
            <person name="Li R.Q."/>
            <person name="Yang K.Y."/>
            <person name="Li J."/>
            <person name="Li M."/>
            <person name="Law P.T.W."/>
            <person name="Wu Y.L."/>
            <person name="Cai Z.L."/>
            <person name="Qin H."/>
            <person name="Bao Y."/>
            <person name="Leung R.K.K."/>
            <person name="Ng P.K.S."/>
            <person name="Zou J."/>
            <person name="Zhong X.J."/>
            <person name="Ran P.X."/>
            <person name="Zhong N.S."/>
            <person name="Liu Z.G."/>
            <person name="Tsui S.K.W."/>
        </authorList>
    </citation>
    <scope>NUCLEOTIDE SEQUENCE</scope>
    <source>
        <strain evidence="3">Derf</strain>
        <tissue evidence="3">Whole organism</tissue>
    </source>
</reference>
<dbReference type="GO" id="GO:0004601">
    <property type="term" value="F:peroxidase activity"/>
    <property type="evidence" value="ECO:0007669"/>
    <property type="project" value="UniProtKB-KW"/>
</dbReference>
<comment type="caution">
    <text evidence="3">The sequence shown here is derived from an EMBL/GenBank/DDBJ whole genome shotgun (WGS) entry which is preliminary data.</text>
</comment>
<keyword evidence="1" id="KW-0560">Oxidoreductase</keyword>
<keyword evidence="4" id="KW-1185">Reference proteome</keyword>
<evidence type="ECO:0000256" key="2">
    <source>
        <dbReference type="SAM" id="Phobius"/>
    </source>
</evidence>
<evidence type="ECO:0000256" key="1">
    <source>
        <dbReference type="ARBA" id="ARBA00022559"/>
    </source>
</evidence>
<dbReference type="GO" id="GO:0006979">
    <property type="term" value="P:response to oxidative stress"/>
    <property type="evidence" value="ECO:0007669"/>
    <property type="project" value="InterPro"/>
</dbReference>
<dbReference type="GO" id="GO:0020037">
    <property type="term" value="F:heme binding"/>
    <property type="evidence" value="ECO:0007669"/>
    <property type="project" value="InterPro"/>
</dbReference>
<keyword evidence="1" id="KW-0575">Peroxidase</keyword>
<dbReference type="PROSITE" id="PS50292">
    <property type="entry name" value="PEROXIDASE_3"/>
    <property type="match status" value="1"/>
</dbReference>
<name>A0A922L616_DERFA</name>
<keyword evidence="2" id="KW-0812">Transmembrane</keyword>
<proteinExistence type="predicted"/>
<gene>
    <name evidence="3" type="ORF">DERF_004269</name>
</gene>
<reference evidence="3" key="2">
    <citation type="journal article" date="2022" name="Res Sq">
        <title>Comparative Genomics Reveals Insights into the Divergent Evolution of Astigmatic Mites and Household Pest Adaptations.</title>
        <authorList>
            <person name="Xiong Q."/>
            <person name="Wan A.T.-Y."/>
            <person name="Liu X.-Y."/>
            <person name="Fung C.S.-H."/>
            <person name="Xiao X."/>
            <person name="Malainual N."/>
            <person name="Hou J."/>
            <person name="Wang L."/>
            <person name="Wang M."/>
            <person name="Yang K."/>
            <person name="Cui Y."/>
            <person name="Leung E."/>
            <person name="Nong W."/>
            <person name="Shin S.-K."/>
            <person name="Au S."/>
            <person name="Jeong K.Y."/>
            <person name="Chew F.T."/>
            <person name="Hui J."/>
            <person name="Leung T.F."/>
            <person name="Tungtrongchitr A."/>
            <person name="Zhong N."/>
            <person name="Liu Z."/>
            <person name="Tsui S."/>
        </authorList>
    </citation>
    <scope>NUCLEOTIDE SEQUENCE</scope>
    <source>
        <strain evidence="3">Derf</strain>
        <tissue evidence="3">Whole organism</tissue>
    </source>
</reference>
<accession>A0A922L616</accession>
<keyword evidence="2" id="KW-1133">Transmembrane helix</keyword>
<protein>
    <submittedName>
        <fullName evidence="3">Uncharacterized protein</fullName>
    </submittedName>
</protein>
<dbReference type="InterPro" id="IPR010255">
    <property type="entry name" value="Haem_peroxidase_sf"/>
</dbReference>
<sequence length="364" mass="40519">MAANNPFIRLAVIATTFIIAMVYGFSAHTSHISHMPANAEHLVYTSAFPAKMDLSTPLVSGISVGRYNAKREYSPELARIYSRYLANDMTIGALCPNGHTIHDGSSITEDDINEAISFASQQIQLYENANQQYLAIDPRGLNFSAYIFGALLQARFNEFITQYLTSKKCINKYNTAAILPTIRIPKNTNLNQEYCNIDKSESNDIHCDPNYKYRLMNGRCNNLAFPNWGSSFHCHRRLLPPDYSDGINQPRVSITGAPLPSPHILVPDPNLSGMNMAWGQFMVHDNFRTIQNLGLAINCCLIPNATVHPECVPITNFPQDEATASFNNQQCINTVRSIACNTCSLGPRDQLNVATQVLCVAHWI</sequence>